<evidence type="ECO:0000256" key="1">
    <source>
        <dbReference type="SAM" id="MobiDB-lite"/>
    </source>
</evidence>
<keyword evidence="3" id="KW-1185">Reference proteome</keyword>
<organism evidence="2 3">
    <name type="scientific">Spirosoma endbachense</name>
    <dbReference type="NCBI Taxonomy" id="2666025"/>
    <lineage>
        <taxon>Bacteria</taxon>
        <taxon>Pseudomonadati</taxon>
        <taxon>Bacteroidota</taxon>
        <taxon>Cytophagia</taxon>
        <taxon>Cytophagales</taxon>
        <taxon>Cytophagaceae</taxon>
        <taxon>Spirosoma</taxon>
    </lineage>
</organism>
<feature type="region of interest" description="Disordered" evidence="1">
    <location>
        <begin position="1"/>
        <end position="41"/>
    </location>
</feature>
<reference evidence="2 3" key="1">
    <citation type="submission" date="2019-11" db="EMBL/GenBank/DDBJ databases">
        <title>Spirosoma endbachense sp. nov., isolated from a natural salt meadow.</title>
        <authorList>
            <person name="Rojas J."/>
            <person name="Ambika Manirajan B."/>
            <person name="Ratering S."/>
            <person name="Suarez C."/>
            <person name="Geissler-Plaum R."/>
            <person name="Schnell S."/>
        </authorList>
    </citation>
    <scope>NUCLEOTIDE SEQUENCE [LARGE SCALE GENOMIC DNA]</scope>
    <source>
        <strain evidence="2 3">I-24</strain>
    </source>
</reference>
<protein>
    <submittedName>
        <fullName evidence="2">Uncharacterized protein</fullName>
    </submittedName>
</protein>
<feature type="compositionally biased region" description="Polar residues" evidence="1">
    <location>
        <begin position="1"/>
        <end position="11"/>
    </location>
</feature>
<dbReference type="AlphaFoldDB" id="A0A6P1W499"/>
<gene>
    <name evidence="2" type="ORF">GJR95_32175</name>
</gene>
<name>A0A6P1W499_9BACT</name>
<dbReference type="KEGG" id="senf:GJR95_32175"/>
<dbReference type="Proteomes" id="UP000464577">
    <property type="component" value="Chromosome"/>
</dbReference>
<dbReference type="EMBL" id="CP045997">
    <property type="protein sequence ID" value="QHV99388.1"/>
    <property type="molecule type" value="Genomic_DNA"/>
</dbReference>
<proteinExistence type="predicted"/>
<evidence type="ECO:0000313" key="3">
    <source>
        <dbReference type="Proteomes" id="UP000464577"/>
    </source>
</evidence>
<accession>A0A6P1W499</accession>
<evidence type="ECO:0000313" key="2">
    <source>
        <dbReference type="EMBL" id="QHV99388.1"/>
    </source>
</evidence>
<sequence length="57" mass="6429">MNLSFSISTVGRTHHHISFSNEPPEEGAQPSVDDSSDEGDEYLDDALRMTEQTFDRE</sequence>
<dbReference type="RefSeq" id="WP_162389791.1">
    <property type="nucleotide sequence ID" value="NZ_CP045997.1"/>
</dbReference>